<name>A0AAE0WNT4_9PEZI</name>
<organism evidence="2 3">
    <name type="scientific">Recurvomyces mirabilis</name>
    <dbReference type="NCBI Taxonomy" id="574656"/>
    <lineage>
        <taxon>Eukaryota</taxon>
        <taxon>Fungi</taxon>
        <taxon>Dikarya</taxon>
        <taxon>Ascomycota</taxon>
        <taxon>Pezizomycotina</taxon>
        <taxon>Dothideomycetes</taxon>
        <taxon>Dothideomycetidae</taxon>
        <taxon>Mycosphaerellales</taxon>
        <taxon>Teratosphaeriaceae</taxon>
        <taxon>Recurvomyces</taxon>
    </lineage>
</organism>
<dbReference type="InterPro" id="IPR006771">
    <property type="entry name" value="CetA-like"/>
</dbReference>
<dbReference type="InterPro" id="IPR037176">
    <property type="entry name" value="Osmotin/thaumatin-like_sf"/>
</dbReference>
<dbReference type="SUPFAM" id="SSF49870">
    <property type="entry name" value="Osmotin, thaumatin-like protein"/>
    <property type="match status" value="1"/>
</dbReference>
<keyword evidence="3" id="KW-1185">Reference proteome</keyword>
<evidence type="ECO:0000313" key="2">
    <source>
        <dbReference type="EMBL" id="KAK3675114.1"/>
    </source>
</evidence>
<dbReference type="AlphaFoldDB" id="A0AAE0WNT4"/>
<sequence>MYAILASAALLATTAVAQSVGSATVVSKCNYDVFLANVPAQGGGFNEVDRTLKSGDSYTQQWTELSNGNGWSIKLSKDKTNWNSDIMQYEYTFHNDGIIWYDLSDVNGNPWSGDWEITANATSSPCTPKQQAYRYATDDAYGMQSCSQDADITVTLCSGESQNDGAAASASSSVAAASSTFSSVAQTTNSQAASTALTTLATLVSTSSAVTTNDAGATVTQVATAVVTEVATVTHWRHHSKRHARAHATAA</sequence>
<feature type="signal peptide" evidence="1">
    <location>
        <begin position="1"/>
        <end position="17"/>
    </location>
</feature>
<comment type="caution">
    <text evidence="2">The sequence shown here is derived from an EMBL/GenBank/DDBJ whole genome shotgun (WGS) entry which is preliminary data.</text>
</comment>
<gene>
    <name evidence="2" type="ORF">LTR78_005048</name>
</gene>
<dbReference type="PANTHER" id="PTHR36195">
    <property type="entry name" value="DOMAIN PROTEIN, PUTATIVE (AFU_ORTHOLOGUE AFUA_5G01990)-RELATED-RELATED"/>
    <property type="match status" value="1"/>
</dbReference>
<evidence type="ECO:0000256" key="1">
    <source>
        <dbReference type="SAM" id="SignalP"/>
    </source>
</evidence>
<accession>A0AAE0WNT4</accession>
<dbReference type="Proteomes" id="UP001274830">
    <property type="component" value="Unassembled WGS sequence"/>
</dbReference>
<dbReference type="EMBL" id="JAUTXT010000016">
    <property type="protein sequence ID" value="KAK3675114.1"/>
    <property type="molecule type" value="Genomic_DNA"/>
</dbReference>
<evidence type="ECO:0000313" key="3">
    <source>
        <dbReference type="Proteomes" id="UP001274830"/>
    </source>
</evidence>
<proteinExistence type="predicted"/>
<dbReference type="PANTHER" id="PTHR36195:SF4">
    <property type="entry name" value="DOMAIN PROTEIN, PUTATIVE (AFU_ORTHOLOGUE AFUA_5G01990)-RELATED"/>
    <property type="match status" value="1"/>
</dbReference>
<keyword evidence="1" id="KW-0732">Signal</keyword>
<reference evidence="2" key="1">
    <citation type="submission" date="2023-07" db="EMBL/GenBank/DDBJ databases">
        <title>Black Yeasts Isolated from many extreme environments.</title>
        <authorList>
            <person name="Coleine C."/>
            <person name="Stajich J.E."/>
            <person name="Selbmann L."/>
        </authorList>
    </citation>
    <scope>NUCLEOTIDE SEQUENCE</scope>
    <source>
        <strain evidence="2">CCFEE 5485</strain>
    </source>
</reference>
<dbReference type="Pfam" id="PF04681">
    <property type="entry name" value="Bys1"/>
    <property type="match status" value="1"/>
</dbReference>
<protein>
    <submittedName>
        <fullName evidence="2">Uncharacterized protein</fullName>
    </submittedName>
</protein>
<feature type="chain" id="PRO_5042092310" evidence="1">
    <location>
        <begin position="18"/>
        <end position="251"/>
    </location>
</feature>